<dbReference type="SUPFAM" id="SSF51695">
    <property type="entry name" value="PLC-like phosphodiesterases"/>
    <property type="match status" value="1"/>
</dbReference>
<accession>A0A9D2DUT7</accession>
<dbReference type="Gene3D" id="3.20.20.190">
    <property type="entry name" value="Phosphatidylinositol (PI) phosphodiesterase"/>
    <property type="match status" value="1"/>
</dbReference>
<dbReference type="EMBL" id="DXBU01000158">
    <property type="protein sequence ID" value="HIZ23486.1"/>
    <property type="molecule type" value="Genomic_DNA"/>
</dbReference>
<sequence>MSKYAQRRKKGKRYILRKLLLLTEVLVVSLVILGGREESRVTGSSRFRWEDHQVITHALGETKGRTYLNSRESFIENYEKGCRLFEVDLAKTSDGVWVCRHSWNDPMGQWPGDGQKVLSLEGFLSSPLYGEFTPMSFEDLLVLLKEYPDAFVLLDSKQYSVRNYQRTLEDYSEYVEIAGTADAEEVLSRLIPEIYNEAMYPGVAVMKRFPTCIYSLWQEYSREELEQIADFCREKEIPAATVYEEYWSAEVQQIFDERGILLYIYTVNDLENARSYMEQGAAGICTDSITQEML</sequence>
<name>A0A9D2DUT7_9FIRM</name>
<reference evidence="1" key="2">
    <citation type="submission" date="2021-04" db="EMBL/GenBank/DDBJ databases">
        <authorList>
            <person name="Gilroy R."/>
        </authorList>
    </citation>
    <scope>NUCLEOTIDE SEQUENCE</scope>
    <source>
        <strain evidence="1">14324</strain>
    </source>
</reference>
<dbReference type="GO" id="GO:0006629">
    <property type="term" value="P:lipid metabolic process"/>
    <property type="evidence" value="ECO:0007669"/>
    <property type="project" value="InterPro"/>
</dbReference>
<reference evidence="1" key="1">
    <citation type="journal article" date="2021" name="PeerJ">
        <title>Extensive microbial diversity within the chicken gut microbiome revealed by metagenomics and culture.</title>
        <authorList>
            <person name="Gilroy R."/>
            <person name="Ravi A."/>
            <person name="Getino M."/>
            <person name="Pursley I."/>
            <person name="Horton D.L."/>
            <person name="Alikhan N.F."/>
            <person name="Baker D."/>
            <person name="Gharbi K."/>
            <person name="Hall N."/>
            <person name="Watson M."/>
            <person name="Adriaenssens E.M."/>
            <person name="Foster-Nyarko E."/>
            <person name="Jarju S."/>
            <person name="Secka A."/>
            <person name="Antonio M."/>
            <person name="Oren A."/>
            <person name="Chaudhuri R.R."/>
            <person name="La Ragione R."/>
            <person name="Hildebrand F."/>
            <person name="Pallen M.J."/>
        </authorList>
    </citation>
    <scope>NUCLEOTIDE SEQUENCE</scope>
    <source>
        <strain evidence="1">14324</strain>
    </source>
</reference>
<gene>
    <name evidence="1" type="ORF">IAA21_11945</name>
</gene>
<evidence type="ECO:0000313" key="2">
    <source>
        <dbReference type="Proteomes" id="UP000824041"/>
    </source>
</evidence>
<dbReference type="Proteomes" id="UP000824041">
    <property type="component" value="Unassembled WGS sequence"/>
</dbReference>
<evidence type="ECO:0008006" key="3">
    <source>
        <dbReference type="Google" id="ProtNLM"/>
    </source>
</evidence>
<dbReference type="InterPro" id="IPR017946">
    <property type="entry name" value="PLC-like_Pdiesterase_TIM-brl"/>
</dbReference>
<dbReference type="CDD" id="cd08583">
    <property type="entry name" value="PI-PLCc_GDPD_SF_unchar1"/>
    <property type="match status" value="1"/>
</dbReference>
<dbReference type="GO" id="GO:0008081">
    <property type="term" value="F:phosphoric diester hydrolase activity"/>
    <property type="evidence" value="ECO:0007669"/>
    <property type="project" value="InterPro"/>
</dbReference>
<protein>
    <recommendedName>
        <fullName evidence="3">GP-PDE domain-containing protein</fullName>
    </recommendedName>
</protein>
<organism evidence="1 2">
    <name type="scientific">Candidatus Blautia faecigallinarum</name>
    <dbReference type="NCBI Taxonomy" id="2838488"/>
    <lineage>
        <taxon>Bacteria</taxon>
        <taxon>Bacillati</taxon>
        <taxon>Bacillota</taxon>
        <taxon>Clostridia</taxon>
        <taxon>Lachnospirales</taxon>
        <taxon>Lachnospiraceae</taxon>
        <taxon>Blautia</taxon>
    </lineage>
</organism>
<comment type="caution">
    <text evidence="1">The sequence shown here is derived from an EMBL/GenBank/DDBJ whole genome shotgun (WGS) entry which is preliminary data.</text>
</comment>
<dbReference type="AlphaFoldDB" id="A0A9D2DUT7"/>
<evidence type="ECO:0000313" key="1">
    <source>
        <dbReference type="EMBL" id="HIZ23486.1"/>
    </source>
</evidence>
<proteinExistence type="predicted"/>